<proteinExistence type="predicted"/>
<organism evidence="3 4">
    <name type="scientific">Actinopolymorpha pittospori</name>
    <dbReference type="NCBI Taxonomy" id="648752"/>
    <lineage>
        <taxon>Bacteria</taxon>
        <taxon>Bacillati</taxon>
        <taxon>Actinomycetota</taxon>
        <taxon>Actinomycetes</taxon>
        <taxon>Propionibacteriales</taxon>
        <taxon>Actinopolymorphaceae</taxon>
        <taxon>Actinopolymorpha</taxon>
    </lineage>
</organism>
<dbReference type="PANTHER" id="PTHR37810">
    <property type="entry name" value="IMMUNITY PROTEIN SDPI"/>
    <property type="match status" value="1"/>
</dbReference>
<dbReference type="PANTHER" id="PTHR37810:SF9">
    <property type="entry name" value="MEMBRANE PROTEIN"/>
    <property type="match status" value="1"/>
</dbReference>
<feature type="transmembrane region" description="Helical" evidence="1">
    <location>
        <begin position="83"/>
        <end position="100"/>
    </location>
</feature>
<protein>
    <submittedName>
        <fullName evidence="3">Membrane protein</fullName>
    </submittedName>
</protein>
<evidence type="ECO:0000313" key="3">
    <source>
        <dbReference type="EMBL" id="MBE1605134.1"/>
    </source>
</evidence>
<feature type="transmembrane region" description="Helical" evidence="1">
    <location>
        <begin position="185"/>
        <end position="205"/>
    </location>
</feature>
<feature type="transmembrane region" description="Helical" evidence="1">
    <location>
        <begin position="346"/>
        <end position="367"/>
    </location>
</feature>
<comment type="caution">
    <text evidence="3">The sequence shown here is derived from an EMBL/GenBank/DDBJ whole genome shotgun (WGS) entry which is preliminary data.</text>
</comment>
<keyword evidence="1" id="KW-0812">Transmembrane</keyword>
<feature type="transmembrane region" description="Helical" evidence="1">
    <location>
        <begin position="6"/>
        <end position="27"/>
    </location>
</feature>
<dbReference type="InterPro" id="IPR043831">
    <property type="entry name" value="DUF5808"/>
</dbReference>
<dbReference type="Pfam" id="PF19124">
    <property type="entry name" value="DUF5808"/>
    <property type="match status" value="1"/>
</dbReference>
<evidence type="ECO:0000256" key="1">
    <source>
        <dbReference type="SAM" id="Phobius"/>
    </source>
</evidence>
<gene>
    <name evidence="3" type="ORF">HEB94_001982</name>
</gene>
<feature type="transmembrane region" description="Helical" evidence="1">
    <location>
        <begin position="57"/>
        <end position="77"/>
    </location>
</feature>
<sequence length="369" mass="39373">MSVGVALAWAAGSAVVLLLAWSLPALIRPTLQFGVRIPPGHVHDPVIVEQRRTYRRWVLLVGGGLLVASVVVSAVVASPVVGVAPMLVAVLAPLPAYVRAHRAIRAAKDRENWYAGLRQRVAADTSLRTSPPRFPWLWGLPAVLVIVVTLVAGIVRYPHLPSTLITHFAVDGTPDQQVRTSVGSALAFVIVQVALTLLVAGLMVLSFRARPDIDAAAPVTTARQHRGYVVRTTKGLLLLVACVDGSILAGAWQIWDGSRRLSVLSVILPIVLGVVILLAFTIRSGQAGSRLVVDGAPEQDTGVVQRDDDGLWRLGAVYVNREDSAVFVPKRFGIGWTLNLGNPWSLVVLLGIVAVPVLVTVLSATLATR</sequence>
<feature type="domain" description="DUF5808" evidence="2">
    <location>
        <begin position="321"/>
        <end position="345"/>
    </location>
</feature>
<feature type="transmembrane region" description="Helical" evidence="1">
    <location>
        <begin position="136"/>
        <end position="155"/>
    </location>
</feature>
<dbReference type="AlphaFoldDB" id="A0A927R8A0"/>
<feature type="transmembrane region" description="Helical" evidence="1">
    <location>
        <begin position="236"/>
        <end position="255"/>
    </location>
</feature>
<evidence type="ECO:0000259" key="2">
    <source>
        <dbReference type="Pfam" id="PF19124"/>
    </source>
</evidence>
<name>A0A927R8A0_9ACTN</name>
<dbReference type="GO" id="GO:0009636">
    <property type="term" value="P:response to toxic substance"/>
    <property type="evidence" value="ECO:0007669"/>
    <property type="project" value="TreeGrafter"/>
</dbReference>
<evidence type="ECO:0000313" key="4">
    <source>
        <dbReference type="Proteomes" id="UP000638648"/>
    </source>
</evidence>
<keyword evidence="4" id="KW-1185">Reference proteome</keyword>
<reference evidence="3" key="1">
    <citation type="submission" date="2020-10" db="EMBL/GenBank/DDBJ databases">
        <title>Sequencing the genomes of 1000 actinobacteria strains.</title>
        <authorList>
            <person name="Klenk H.-P."/>
        </authorList>
    </citation>
    <scope>NUCLEOTIDE SEQUENCE</scope>
    <source>
        <strain evidence="3">DSM 45354</strain>
    </source>
</reference>
<dbReference type="EMBL" id="JADBEM010000001">
    <property type="protein sequence ID" value="MBE1605134.1"/>
    <property type="molecule type" value="Genomic_DNA"/>
</dbReference>
<accession>A0A927R8A0</accession>
<keyword evidence="1" id="KW-1133">Transmembrane helix</keyword>
<keyword evidence="1" id="KW-0472">Membrane</keyword>
<feature type="transmembrane region" description="Helical" evidence="1">
    <location>
        <begin position="261"/>
        <end position="282"/>
    </location>
</feature>
<dbReference type="Proteomes" id="UP000638648">
    <property type="component" value="Unassembled WGS sequence"/>
</dbReference>
<dbReference type="RefSeq" id="WP_192749523.1">
    <property type="nucleotide sequence ID" value="NZ_BAABJL010000133.1"/>
</dbReference>